<reference evidence="1" key="1">
    <citation type="submission" date="2017-12" db="EMBL/GenBank/DDBJ databases">
        <title>Sequencing the genomes of 1000 Actinobacteria strains.</title>
        <authorList>
            <person name="Klenk H.-P."/>
        </authorList>
    </citation>
    <scope>NUCLEOTIDE SEQUENCE [LARGE SCALE GENOMIC DNA]</scope>
    <source>
        <strain evidence="1">DSM 44228</strain>
    </source>
</reference>
<sequence length="85" mass="9062">MLCVARLAVTAMPRETKAPTLDEIRQWPATVDVPTGGAAFGMPRSTAYEAVKTGQFPARVLKVGGRYRVVTASIVRALSEEEAAA</sequence>
<dbReference type="Proteomes" id="UP000233786">
    <property type="component" value="Unassembled WGS sequence"/>
</dbReference>
<dbReference type="AlphaFoldDB" id="A0A2N3XSJ1"/>
<evidence type="ECO:0000313" key="2">
    <source>
        <dbReference type="Proteomes" id="UP000233786"/>
    </source>
</evidence>
<dbReference type="EMBL" id="PJNB01000001">
    <property type="protein sequence ID" value="PKW13658.1"/>
    <property type="molecule type" value="Genomic_DNA"/>
</dbReference>
<dbReference type="STRING" id="994479.GCA_000194155_03925"/>
<protein>
    <recommendedName>
        <fullName evidence="3">Helix-turn-helix protein</fullName>
    </recommendedName>
</protein>
<gene>
    <name evidence="1" type="ORF">A8926_1206</name>
</gene>
<comment type="caution">
    <text evidence="1">The sequence shown here is derived from an EMBL/GenBank/DDBJ whole genome shotgun (WGS) entry which is preliminary data.</text>
</comment>
<organism evidence="1 2">
    <name type="scientific">Saccharopolyspora spinosa</name>
    <dbReference type="NCBI Taxonomy" id="60894"/>
    <lineage>
        <taxon>Bacteria</taxon>
        <taxon>Bacillati</taxon>
        <taxon>Actinomycetota</taxon>
        <taxon>Actinomycetes</taxon>
        <taxon>Pseudonocardiales</taxon>
        <taxon>Pseudonocardiaceae</taxon>
        <taxon>Saccharopolyspora</taxon>
    </lineage>
</organism>
<evidence type="ECO:0000313" key="1">
    <source>
        <dbReference type="EMBL" id="PKW13658.1"/>
    </source>
</evidence>
<name>A0A2N3XSJ1_SACSN</name>
<accession>A0A2N3XSJ1</accession>
<evidence type="ECO:0008006" key="3">
    <source>
        <dbReference type="Google" id="ProtNLM"/>
    </source>
</evidence>
<keyword evidence="2" id="KW-1185">Reference proteome</keyword>
<proteinExistence type="predicted"/>